<organism evidence="5 6">
    <name type="scientific">Corynebacterium glucuronolyticum</name>
    <dbReference type="NCBI Taxonomy" id="39791"/>
    <lineage>
        <taxon>Bacteria</taxon>
        <taxon>Bacillati</taxon>
        <taxon>Actinomycetota</taxon>
        <taxon>Actinomycetes</taxon>
        <taxon>Mycobacteriales</taxon>
        <taxon>Corynebacteriaceae</taxon>
        <taxon>Corynebacterium</taxon>
    </lineage>
</organism>
<dbReference type="InterPro" id="IPR015424">
    <property type="entry name" value="PyrdxlP-dep_Trfase"/>
</dbReference>
<dbReference type="AlphaFoldDB" id="A0A7T4EES4"/>
<keyword evidence="2 5" id="KW-0032">Aminotransferase</keyword>
<dbReference type="InterPro" id="IPR015422">
    <property type="entry name" value="PyrdxlP-dep_Trfase_small"/>
</dbReference>
<evidence type="ECO:0000256" key="2">
    <source>
        <dbReference type="ARBA" id="ARBA00022576"/>
    </source>
</evidence>
<feature type="domain" description="Aminotransferase class I/classII large" evidence="4">
    <location>
        <begin position="31"/>
        <end position="351"/>
    </location>
</feature>
<dbReference type="GO" id="GO:0009016">
    <property type="term" value="F:succinyldiaminopimelate transaminase activity"/>
    <property type="evidence" value="ECO:0007669"/>
    <property type="project" value="UniProtKB-EC"/>
</dbReference>
<dbReference type="InterPro" id="IPR050881">
    <property type="entry name" value="LL-DAP_aminotransferase"/>
</dbReference>
<dbReference type="Proteomes" id="UP000596145">
    <property type="component" value="Chromosome"/>
</dbReference>
<dbReference type="Pfam" id="PF00155">
    <property type="entry name" value="Aminotran_1_2"/>
    <property type="match status" value="1"/>
</dbReference>
<protein>
    <submittedName>
        <fullName evidence="5">Succinyldiaminopimelate transaminase</fullName>
        <ecNumber evidence="5">2.6.1.17</ecNumber>
    </submittedName>
</protein>
<comment type="cofactor">
    <cofactor evidence="1">
        <name>pyridoxal 5'-phosphate</name>
        <dbReference type="ChEBI" id="CHEBI:597326"/>
    </cofactor>
</comment>
<dbReference type="CDD" id="cd00609">
    <property type="entry name" value="AAT_like"/>
    <property type="match status" value="1"/>
</dbReference>
<dbReference type="OrthoDB" id="9813612at2"/>
<dbReference type="EMBL" id="CP066007">
    <property type="protein sequence ID" value="QQB46040.1"/>
    <property type="molecule type" value="Genomic_DNA"/>
</dbReference>
<gene>
    <name evidence="5" type="ORF">I6I10_11370</name>
</gene>
<dbReference type="InterPro" id="IPR019880">
    <property type="entry name" value="OxyQ"/>
</dbReference>
<evidence type="ECO:0000256" key="3">
    <source>
        <dbReference type="ARBA" id="ARBA00022679"/>
    </source>
</evidence>
<dbReference type="GeneID" id="92759706"/>
<sequence>MNVRHPIKLPVFPWDQLAPLEETAKNHPDGMVKLTVGAPVDPVFPSIQVALSEAAALSGYPPTIGVPELREAIVSSLERRYNMQGITGVLPVIGTKELIANLPAQLRVESVAYPELAYPTYEIGAIFADAKIVKEGADLTFINSPNNPSGEVLTVEQLREYVADARERGAILVSDECYLGMGWTDKKPVSILDPAVCDGDHTGLIAVHSLSKTSNLAGYRSGFVVGDKDLIDELTLIRKHGGFMMPYPVQYATIAALNDDEQESFQKARYFARRKVLSEALTAAGLTIDHSDAGLYLWVTRSENCWDTARWFAERGLLVTPGDFYGPAGAEHVRIAMTITDEDAIAAAKRLQA</sequence>
<dbReference type="GO" id="GO:0030170">
    <property type="term" value="F:pyridoxal phosphate binding"/>
    <property type="evidence" value="ECO:0007669"/>
    <property type="project" value="InterPro"/>
</dbReference>
<evidence type="ECO:0000313" key="6">
    <source>
        <dbReference type="Proteomes" id="UP000596145"/>
    </source>
</evidence>
<dbReference type="NCBIfam" id="TIGR03539">
    <property type="entry name" value="DapC_actino"/>
    <property type="match status" value="1"/>
</dbReference>
<dbReference type="Gene3D" id="3.90.1150.10">
    <property type="entry name" value="Aspartate Aminotransferase, domain 1"/>
    <property type="match status" value="2"/>
</dbReference>
<dbReference type="InterPro" id="IPR004839">
    <property type="entry name" value="Aminotransferase_I/II_large"/>
</dbReference>
<dbReference type="SUPFAM" id="SSF53383">
    <property type="entry name" value="PLP-dependent transferases"/>
    <property type="match status" value="1"/>
</dbReference>
<proteinExistence type="predicted"/>
<dbReference type="RefSeq" id="WP_084035864.1">
    <property type="nucleotide sequence ID" value="NZ_CP066007.1"/>
</dbReference>
<evidence type="ECO:0000259" key="4">
    <source>
        <dbReference type="Pfam" id="PF00155"/>
    </source>
</evidence>
<dbReference type="PANTHER" id="PTHR42832:SF3">
    <property type="entry name" value="L-GLUTAMINE--4-(METHYLSULFANYL)-2-OXOBUTANOATE AMINOTRANSFERASE"/>
    <property type="match status" value="1"/>
</dbReference>
<accession>A0A7T4EES4</accession>
<dbReference type="PANTHER" id="PTHR42832">
    <property type="entry name" value="AMINO ACID AMINOTRANSFERASE"/>
    <property type="match status" value="1"/>
</dbReference>
<evidence type="ECO:0000313" key="5">
    <source>
        <dbReference type="EMBL" id="QQB46040.1"/>
    </source>
</evidence>
<dbReference type="InterPro" id="IPR015421">
    <property type="entry name" value="PyrdxlP-dep_Trfase_major"/>
</dbReference>
<name>A0A7T4EES4_9CORY</name>
<dbReference type="EC" id="2.6.1.17" evidence="5"/>
<evidence type="ECO:0000256" key="1">
    <source>
        <dbReference type="ARBA" id="ARBA00001933"/>
    </source>
</evidence>
<reference evidence="5 6" key="1">
    <citation type="submission" date="2020-12" db="EMBL/GenBank/DDBJ databases">
        <title>FDA dAtabase for Regulatory Grade micrObial Sequences (FDA-ARGOS): Supporting development and validation of Infectious Disease Dx tests.</title>
        <authorList>
            <person name="Sproer C."/>
            <person name="Gronow S."/>
            <person name="Severitt S."/>
            <person name="Schroder I."/>
            <person name="Tallon L."/>
            <person name="Sadzewicz L."/>
            <person name="Zhao X."/>
            <person name="Boylan J."/>
            <person name="Ott S."/>
            <person name="Bowen H."/>
            <person name="Vavikolanu K."/>
            <person name="Mehta A."/>
            <person name="Aluvathingal J."/>
            <person name="Nadendla S."/>
            <person name="Lowell S."/>
            <person name="Myers T."/>
            <person name="Yan Y."/>
            <person name="Sichtig H."/>
        </authorList>
    </citation>
    <scope>NUCLEOTIDE SEQUENCE [LARGE SCALE GENOMIC DNA]</scope>
    <source>
        <strain evidence="5 6">FDAARGOS_1053</strain>
    </source>
</reference>
<keyword evidence="3 5" id="KW-0808">Transferase</keyword>
<dbReference type="Gene3D" id="3.40.640.10">
    <property type="entry name" value="Type I PLP-dependent aspartate aminotransferase-like (Major domain)"/>
    <property type="match status" value="2"/>
</dbReference>